<gene>
    <name evidence="1" type="ORF">IAC07_01670</name>
</gene>
<dbReference type="InterPro" id="IPR008792">
    <property type="entry name" value="PQQD"/>
</dbReference>
<reference evidence="1" key="1">
    <citation type="submission" date="2020-10" db="EMBL/GenBank/DDBJ databases">
        <authorList>
            <person name="Gilroy R."/>
        </authorList>
    </citation>
    <scope>NUCLEOTIDE SEQUENCE</scope>
    <source>
        <strain evidence="1">F1-3629</strain>
    </source>
</reference>
<dbReference type="Proteomes" id="UP000771749">
    <property type="component" value="Unassembled WGS sequence"/>
</dbReference>
<dbReference type="Pfam" id="PF05402">
    <property type="entry name" value="PqqD"/>
    <property type="match status" value="1"/>
</dbReference>
<reference evidence="1" key="2">
    <citation type="journal article" date="2021" name="PeerJ">
        <title>Extensive microbial diversity within the chicken gut microbiome revealed by metagenomics and culture.</title>
        <authorList>
            <person name="Gilroy R."/>
            <person name="Ravi A."/>
            <person name="Getino M."/>
            <person name="Pursley I."/>
            <person name="Horton D.L."/>
            <person name="Alikhan N.F."/>
            <person name="Baker D."/>
            <person name="Gharbi K."/>
            <person name="Hall N."/>
            <person name="Watson M."/>
            <person name="Adriaenssens E.M."/>
            <person name="Foster-Nyarko E."/>
            <person name="Jarju S."/>
            <person name="Secka A."/>
            <person name="Antonio M."/>
            <person name="Oren A."/>
            <person name="Chaudhuri R.R."/>
            <person name="La Ragione R."/>
            <person name="Hildebrand F."/>
            <person name="Pallen M.J."/>
        </authorList>
    </citation>
    <scope>NUCLEOTIDE SEQUENCE</scope>
    <source>
        <strain evidence="1">F1-3629</strain>
    </source>
</reference>
<dbReference type="InterPro" id="IPR041881">
    <property type="entry name" value="PqqD_sf"/>
</dbReference>
<proteinExistence type="predicted"/>
<dbReference type="EMBL" id="JADIMJ010000028">
    <property type="protein sequence ID" value="MBO8453414.1"/>
    <property type="molecule type" value="Genomic_DNA"/>
</dbReference>
<comment type="caution">
    <text evidence="1">The sequence shown here is derived from an EMBL/GenBank/DDBJ whole genome shotgun (WGS) entry which is preliminary data.</text>
</comment>
<accession>A0A940IFZ7</accession>
<organism evidence="1 2">
    <name type="scientific">Candidatus Cryptobacteroides gallistercoris</name>
    <dbReference type="NCBI Taxonomy" id="2840765"/>
    <lineage>
        <taxon>Bacteria</taxon>
        <taxon>Pseudomonadati</taxon>
        <taxon>Bacteroidota</taxon>
        <taxon>Bacteroidia</taxon>
        <taxon>Bacteroidales</taxon>
        <taxon>Candidatus Cryptobacteroides</taxon>
    </lineage>
</organism>
<dbReference type="Gene3D" id="1.10.10.1150">
    <property type="entry name" value="Coenzyme PQQ synthesis protein D (PqqD)"/>
    <property type="match status" value="1"/>
</dbReference>
<protein>
    <submittedName>
        <fullName evidence="1">PqqD family protein</fullName>
    </submittedName>
</protein>
<evidence type="ECO:0000313" key="1">
    <source>
        <dbReference type="EMBL" id="MBO8453414.1"/>
    </source>
</evidence>
<sequence length="89" mass="10217">MKLNPNLRLRKIGTHYMVVKGDTGVTDMTEVYSMNETAAMLWRRAEGIDFTPEMMAGWLCEEYDVEPDTALEDVRSMLSEWLDKGLALQ</sequence>
<dbReference type="AlphaFoldDB" id="A0A940IFZ7"/>
<name>A0A940IFZ7_9BACT</name>
<evidence type="ECO:0000313" key="2">
    <source>
        <dbReference type="Proteomes" id="UP000771749"/>
    </source>
</evidence>